<sequence length="238" mass="27598">MKKYFVYIKTVLFLIFIGLILGFTSKRNAMRKIENIDIVFANEDNLFLTHQMVDNLLIQNKKRVRNQAKSLINLQELEQIVQSHPMVETAQVSVGVVGDLKVSVIQRKPLAREYSQNGVFYIDSKGLKMPLSKSYSARVPIINNKNGFIKSEEVFPLIQKIHQDEFLTKLVVTIKKDSEGYWLQTRFNHQQVLLGELNNTSDKLKKLKVFYNYMENDSLSATFKKIDLQYNNQVVCSK</sequence>
<evidence type="ECO:0000313" key="2">
    <source>
        <dbReference type="EMBL" id="MDO3693789.1"/>
    </source>
</evidence>
<dbReference type="Proteomes" id="UP001168642">
    <property type="component" value="Unassembled WGS sequence"/>
</dbReference>
<evidence type="ECO:0000313" key="3">
    <source>
        <dbReference type="Proteomes" id="UP001168642"/>
    </source>
</evidence>
<keyword evidence="1" id="KW-1133">Transmembrane helix</keyword>
<evidence type="ECO:0000256" key="1">
    <source>
        <dbReference type="SAM" id="Phobius"/>
    </source>
</evidence>
<dbReference type="RefSeq" id="WP_302883039.1">
    <property type="nucleotide sequence ID" value="NZ_JAUMIT010000001.1"/>
</dbReference>
<feature type="transmembrane region" description="Helical" evidence="1">
    <location>
        <begin position="6"/>
        <end position="24"/>
    </location>
</feature>
<reference evidence="2" key="1">
    <citation type="submission" date="2023-07" db="EMBL/GenBank/DDBJ databases">
        <title>Wenyingzhuangia sp. chi5 genome sequencing and assembly.</title>
        <authorList>
            <person name="Park S."/>
        </authorList>
    </citation>
    <scope>NUCLEOTIDE SEQUENCE</scope>
    <source>
        <strain evidence="2">Chi5</strain>
    </source>
</reference>
<dbReference type="EMBL" id="JAUMIT010000001">
    <property type="protein sequence ID" value="MDO3693789.1"/>
    <property type="molecule type" value="Genomic_DNA"/>
</dbReference>
<protein>
    <recommendedName>
        <fullName evidence="4">Cell division protein FtsQ</fullName>
    </recommendedName>
</protein>
<accession>A0ABT8VP93</accession>
<keyword evidence="1" id="KW-0812">Transmembrane</keyword>
<organism evidence="2 3">
    <name type="scientific">Wenyingzhuangia gilva</name>
    <dbReference type="NCBI Taxonomy" id="3057677"/>
    <lineage>
        <taxon>Bacteria</taxon>
        <taxon>Pseudomonadati</taxon>
        <taxon>Bacteroidota</taxon>
        <taxon>Flavobacteriia</taxon>
        <taxon>Flavobacteriales</taxon>
        <taxon>Flavobacteriaceae</taxon>
        <taxon>Wenyingzhuangia</taxon>
    </lineage>
</organism>
<keyword evidence="1" id="KW-0472">Membrane</keyword>
<gene>
    <name evidence="2" type="ORF">QVZ41_02870</name>
</gene>
<comment type="caution">
    <text evidence="2">The sequence shown here is derived from an EMBL/GenBank/DDBJ whole genome shotgun (WGS) entry which is preliminary data.</text>
</comment>
<evidence type="ECO:0008006" key="4">
    <source>
        <dbReference type="Google" id="ProtNLM"/>
    </source>
</evidence>
<name>A0ABT8VP93_9FLAO</name>
<keyword evidence="3" id="KW-1185">Reference proteome</keyword>
<proteinExistence type="predicted"/>